<gene>
    <name evidence="12" type="ORF">C471_12906</name>
</gene>
<sequence>MTDESDGNPIERTGDEPPDGAPPGGGQRDRGDPGASDRELAADGGLSAGAETDSEPRIAFYGGKWASTIPLAFFILWAIFQSGVLGIGDTNGLVIGALVGTILGMFFARGDWKTYADTIFEGMTQRVAATAIVAWLWAGMFADTLQVGGFVEGLIFAADALNVGAATFPAAAFVLCGLLATGIGTGYGATIAFVTLFFPAGVLIGANPVLLFAAILSGAVFGDNLAPVSDTTIVSAVTQDADIGGVVASRFKYAIAAAIPAFVAYLIMGSMLSGASLEGSAALRETATALGLVHLLSMGVVIATAIAGRHIVEAISWGLVVAVAFNLVFGLSSVSDILVFTVTEAGAFTSLPFVAVGETASVGGSLYSGATGFFPLIVLTLLIVSMAQIMIRGGGFAAIQEFLLNSVATNVRRAELTMVLGTATINGMITINTAAEIAIAPYIARIGEKFNINGYRRANILDANTSALGYIFPWAGGVLVGYQVMVGPEGLGAEYGPEMVVNPIEVVPYVFHGWFLVIVFLIAAVTGFGREYIPDRTSEEVSRA</sequence>
<evidence type="ECO:0000259" key="11">
    <source>
        <dbReference type="Pfam" id="PF03553"/>
    </source>
</evidence>
<proteinExistence type="inferred from homology"/>
<evidence type="ECO:0000256" key="10">
    <source>
        <dbReference type="SAM" id="Phobius"/>
    </source>
</evidence>
<keyword evidence="4" id="KW-1003">Cell membrane</keyword>
<feature type="transmembrane region" description="Helical" evidence="10">
    <location>
        <begin position="191"/>
        <end position="221"/>
    </location>
</feature>
<feature type="domain" description="Na+/H+ antiporter NhaC-like C-terminal" evidence="11">
    <location>
        <begin position="221"/>
        <end position="514"/>
    </location>
</feature>
<feature type="transmembrane region" description="Helical" evidence="10">
    <location>
        <begin position="314"/>
        <end position="331"/>
    </location>
</feature>
<dbReference type="InterPro" id="IPR052180">
    <property type="entry name" value="NhaC_Na-H+_Antiporter"/>
</dbReference>
<comment type="caution">
    <text evidence="12">The sequence shown here is derived from an EMBL/GenBank/DDBJ whole genome shotgun (WGS) entry which is preliminary data.</text>
</comment>
<dbReference type="OrthoDB" id="200039at2157"/>
<feature type="transmembrane region" description="Helical" evidence="10">
    <location>
        <begin position="362"/>
        <end position="384"/>
    </location>
</feature>
<feature type="transmembrane region" description="Helical" evidence="10">
    <location>
        <begin position="253"/>
        <end position="275"/>
    </location>
</feature>
<dbReference type="STRING" id="1227484.C471_12906"/>
<dbReference type="eggNOG" id="arCOG02009">
    <property type="taxonomic scope" value="Archaea"/>
</dbReference>
<evidence type="ECO:0000256" key="4">
    <source>
        <dbReference type="ARBA" id="ARBA00022475"/>
    </source>
</evidence>
<organism evidence="12 13">
    <name type="scientific">Halorubrum saccharovorum DSM 1137</name>
    <dbReference type="NCBI Taxonomy" id="1227484"/>
    <lineage>
        <taxon>Archaea</taxon>
        <taxon>Methanobacteriati</taxon>
        <taxon>Methanobacteriota</taxon>
        <taxon>Stenosarchaea group</taxon>
        <taxon>Halobacteria</taxon>
        <taxon>Halobacteriales</taxon>
        <taxon>Haloferacaceae</taxon>
        <taxon>Halorubrum</taxon>
    </lineage>
</organism>
<feature type="compositionally biased region" description="Basic and acidic residues" evidence="9">
    <location>
        <begin position="27"/>
        <end position="41"/>
    </location>
</feature>
<evidence type="ECO:0000256" key="7">
    <source>
        <dbReference type="ARBA" id="ARBA00023136"/>
    </source>
</evidence>
<evidence type="ECO:0000313" key="13">
    <source>
        <dbReference type="Proteomes" id="UP000011514"/>
    </source>
</evidence>
<keyword evidence="7 10" id="KW-0472">Membrane</keyword>
<dbReference type="PANTHER" id="PTHR33451">
    <property type="entry name" value="MALATE-2H(+)/NA(+)-LACTATE ANTIPORTER"/>
    <property type="match status" value="1"/>
</dbReference>
<feature type="region of interest" description="Disordered" evidence="9">
    <location>
        <begin position="1"/>
        <end position="50"/>
    </location>
</feature>
<dbReference type="Proteomes" id="UP000011514">
    <property type="component" value="Unassembled WGS sequence"/>
</dbReference>
<evidence type="ECO:0000256" key="3">
    <source>
        <dbReference type="ARBA" id="ARBA00022449"/>
    </source>
</evidence>
<comment type="subcellular location">
    <subcellularLocation>
        <location evidence="1">Cell membrane</location>
        <topology evidence="1">Multi-pass membrane protein</topology>
    </subcellularLocation>
</comment>
<dbReference type="GO" id="GO:0015297">
    <property type="term" value="F:antiporter activity"/>
    <property type="evidence" value="ECO:0007669"/>
    <property type="project" value="UniProtKB-KW"/>
</dbReference>
<keyword evidence="5 10" id="KW-0812">Transmembrane</keyword>
<feature type="transmembrane region" description="Helical" evidence="10">
    <location>
        <begin position="154"/>
        <end position="179"/>
    </location>
</feature>
<evidence type="ECO:0000256" key="1">
    <source>
        <dbReference type="ARBA" id="ARBA00004651"/>
    </source>
</evidence>
<feature type="transmembrane region" description="Helical" evidence="10">
    <location>
        <begin position="287"/>
        <end position="308"/>
    </location>
</feature>
<dbReference type="Pfam" id="PF03553">
    <property type="entry name" value="Na_H_antiporter"/>
    <property type="match status" value="1"/>
</dbReference>
<dbReference type="RefSeq" id="WP_004049604.1">
    <property type="nucleotide sequence ID" value="NZ_AOJE01000062.1"/>
</dbReference>
<dbReference type="InterPro" id="IPR018461">
    <property type="entry name" value="Na/H_Antiport_NhaC-like_C"/>
</dbReference>
<keyword evidence="3" id="KW-0050">Antiport</keyword>
<keyword evidence="6 10" id="KW-1133">Transmembrane helix</keyword>
<evidence type="ECO:0000256" key="8">
    <source>
        <dbReference type="ARBA" id="ARBA00038435"/>
    </source>
</evidence>
<dbReference type="AlphaFoldDB" id="M0DPF8"/>
<reference evidence="12 13" key="1">
    <citation type="journal article" date="2014" name="PLoS Genet.">
        <title>Phylogenetically driven sequencing of extremely halophilic archaea reveals strategies for static and dynamic osmo-response.</title>
        <authorList>
            <person name="Becker E.A."/>
            <person name="Seitzer P.M."/>
            <person name="Tritt A."/>
            <person name="Larsen D."/>
            <person name="Krusor M."/>
            <person name="Yao A.I."/>
            <person name="Wu D."/>
            <person name="Madern D."/>
            <person name="Eisen J.A."/>
            <person name="Darling A.E."/>
            <person name="Facciotti M.T."/>
        </authorList>
    </citation>
    <scope>NUCLEOTIDE SEQUENCE [LARGE SCALE GENOMIC DNA]</scope>
    <source>
        <strain evidence="12 13">DSM 1137</strain>
    </source>
</reference>
<dbReference type="EMBL" id="AOJE01000062">
    <property type="protein sequence ID" value="ELZ37386.1"/>
    <property type="molecule type" value="Genomic_DNA"/>
</dbReference>
<evidence type="ECO:0000256" key="9">
    <source>
        <dbReference type="SAM" id="MobiDB-lite"/>
    </source>
</evidence>
<keyword evidence="13" id="KW-1185">Reference proteome</keyword>
<dbReference type="PANTHER" id="PTHR33451:SF3">
    <property type="entry name" value="MALATE-2H(+)_NA(+)-LACTATE ANTIPORTER"/>
    <property type="match status" value="1"/>
</dbReference>
<evidence type="ECO:0000313" key="12">
    <source>
        <dbReference type="EMBL" id="ELZ37386.1"/>
    </source>
</evidence>
<keyword evidence="2" id="KW-0813">Transport</keyword>
<feature type="transmembrane region" description="Helical" evidence="10">
    <location>
        <begin position="467"/>
        <end position="486"/>
    </location>
</feature>
<feature type="transmembrane region" description="Helical" evidence="10">
    <location>
        <begin position="124"/>
        <end position="142"/>
    </location>
</feature>
<evidence type="ECO:0000256" key="5">
    <source>
        <dbReference type="ARBA" id="ARBA00022692"/>
    </source>
</evidence>
<protein>
    <submittedName>
        <fullName evidence="12">Na+/H+ antiporter NhaC</fullName>
    </submittedName>
</protein>
<dbReference type="PATRIC" id="fig|1227484.4.peg.2545"/>
<feature type="transmembrane region" description="Helical" evidence="10">
    <location>
        <begin position="65"/>
        <end position="87"/>
    </location>
</feature>
<feature type="transmembrane region" description="Helical" evidence="10">
    <location>
        <begin position="506"/>
        <end position="528"/>
    </location>
</feature>
<accession>M0DPF8</accession>
<comment type="similarity">
    <text evidence="8">Belongs to the NhaC Na(+)/H(+) (TC 2.A.35) antiporter family.</text>
</comment>
<evidence type="ECO:0000256" key="2">
    <source>
        <dbReference type="ARBA" id="ARBA00022448"/>
    </source>
</evidence>
<feature type="transmembrane region" description="Helical" evidence="10">
    <location>
        <begin position="93"/>
        <end position="112"/>
    </location>
</feature>
<dbReference type="GO" id="GO:0005886">
    <property type="term" value="C:plasma membrane"/>
    <property type="evidence" value="ECO:0007669"/>
    <property type="project" value="UniProtKB-SubCell"/>
</dbReference>
<evidence type="ECO:0000256" key="6">
    <source>
        <dbReference type="ARBA" id="ARBA00022989"/>
    </source>
</evidence>
<name>M0DPF8_9EURY</name>